<evidence type="ECO:0000256" key="12">
    <source>
        <dbReference type="ARBA" id="ARBA00022741"/>
    </source>
</evidence>
<evidence type="ECO:0000256" key="9">
    <source>
        <dbReference type="ARBA" id="ARBA00022692"/>
    </source>
</evidence>
<dbReference type="PROSITE" id="PS00010">
    <property type="entry name" value="ASX_HYDROXYL"/>
    <property type="match status" value="5"/>
</dbReference>
<dbReference type="GO" id="GO:0005743">
    <property type="term" value="C:mitochondrial inner membrane"/>
    <property type="evidence" value="ECO:0007669"/>
    <property type="project" value="TreeGrafter"/>
</dbReference>
<keyword evidence="19" id="KW-0325">Glycoprotein</keyword>
<dbReference type="InterPro" id="IPR046338">
    <property type="entry name" value="GAIN_dom_sf"/>
</dbReference>
<organism evidence="33 34">
    <name type="scientific">Clarias magur</name>
    <name type="common">Asian catfish</name>
    <name type="synonym">Macropteronotus magur</name>
    <dbReference type="NCBI Taxonomy" id="1594786"/>
    <lineage>
        <taxon>Eukaryota</taxon>
        <taxon>Metazoa</taxon>
        <taxon>Chordata</taxon>
        <taxon>Craniata</taxon>
        <taxon>Vertebrata</taxon>
        <taxon>Euteleostomi</taxon>
        <taxon>Actinopterygii</taxon>
        <taxon>Neopterygii</taxon>
        <taxon>Teleostei</taxon>
        <taxon>Ostariophysi</taxon>
        <taxon>Siluriformes</taxon>
        <taxon>Clariidae</taxon>
        <taxon>Clarias</taxon>
    </lineage>
</organism>
<feature type="chain" id="PRO_5035194669" description="Thromboxane A2 receptor" evidence="28">
    <location>
        <begin position="22"/>
        <end position="1732"/>
    </location>
</feature>
<dbReference type="Pfam" id="PF00501">
    <property type="entry name" value="AMP-binding"/>
    <property type="match status" value="1"/>
</dbReference>
<dbReference type="InterPro" id="IPR009030">
    <property type="entry name" value="Growth_fac_rcpt_cys_sf"/>
</dbReference>
<dbReference type="SUPFAM" id="SSF81321">
    <property type="entry name" value="Family A G protein-coupled receptor-like"/>
    <property type="match status" value="2"/>
</dbReference>
<dbReference type="InterPro" id="IPR049883">
    <property type="entry name" value="NOTCH1_EGF-like"/>
</dbReference>
<feature type="domain" description="G-protein coupled receptors family 2 profile 2" evidence="31">
    <location>
        <begin position="542"/>
        <end position="782"/>
    </location>
</feature>
<dbReference type="InterPro" id="IPR000203">
    <property type="entry name" value="GPS"/>
</dbReference>
<feature type="transmembrane region" description="Helical" evidence="27">
    <location>
        <begin position="904"/>
        <end position="928"/>
    </location>
</feature>
<dbReference type="GO" id="GO:0001579">
    <property type="term" value="P:medium-chain fatty acid transport"/>
    <property type="evidence" value="ECO:0007669"/>
    <property type="project" value="TreeGrafter"/>
</dbReference>
<dbReference type="GO" id="GO:0004960">
    <property type="term" value="F:thromboxane receptor activity"/>
    <property type="evidence" value="ECO:0007669"/>
    <property type="project" value="UniProtKB-ARBA"/>
</dbReference>
<keyword evidence="15" id="KW-0443">Lipid metabolism</keyword>
<gene>
    <name evidence="33" type="primary">adgre5</name>
    <name evidence="33" type="ORF">DAT39_001455</name>
</gene>
<evidence type="ECO:0000256" key="16">
    <source>
        <dbReference type="ARBA" id="ARBA00023136"/>
    </source>
</evidence>
<keyword evidence="18" id="KW-0675">Receptor</keyword>
<dbReference type="GO" id="GO:0007166">
    <property type="term" value="P:cell surface receptor signaling pathway"/>
    <property type="evidence" value="ECO:0007669"/>
    <property type="project" value="InterPro"/>
</dbReference>
<dbReference type="InterPro" id="IPR001740">
    <property type="entry name" value="GPCR_2_EMR1-like_rcpt"/>
</dbReference>
<dbReference type="InterPro" id="IPR057244">
    <property type="entry name" value="GAIN_B"/>
</dbReference>
<feature type="domain" description="EGF-like" evidence="29">
    <location>
        <begin position="37"/>
        <end position="75"/>
    </location>
</feature>
<feature type="signal peptide" evidence="28">
    <location>
        <begin position="1"/>
        <end position="21"/>
    </location>
</feature>
<evidence type="ECO:0000256" key="13">
    <source>
        <dbReference type="ARBA" id="ARBA00022989"/>
    </source>
</evidence>
<dbReference type="PANTHER" id="PTHR43107:SF7">
    <property type="entry name" value="LONG-CHAIN FATTY ACID TRANSPORT PROTEIN 1"/>
    <property type="match status" value="1"/>
</dbReference>
<proteinExistence type="inferred from homology"/>
<keyword evidence="20" id="KW-0807">Transducer</keyword>
<dbReference type="PRINTS" id="PR00249">
    <property type="entry name" value="GPCRSECRETIN"/>
</dbReference>
<dbReference type="PROSITE" id="PS01187">
    <property type="entry name" value="EGF_CA"/>
    <property type="match status" value="2"/>
</dbReference>
<comment type="similarity">
    <text evidence="2">Belongs to the ATP-dependent AMP-binding enzyme family.</text>
</comment>
<dbReference type="SUPFAM" id="SSF57184">
    <property type="entry name" value="Growth factor receptor domain"/>
    <property type="match status" value="1"/>
</dbReference>
<dbReference type="GO" id="GO:0030855">
    <property type="term" value="P:epithelial cell differentiation"/>
    <property type="evidence" value="ECO:0007669"/>
    <property type="project" value="UniProtKB-ARBA"/>
</dbReference>
<evidence type="ECO:0000256" key="5">
    <source>
        <dbReference type="ARBA" id="ARBA00022475"/>
    </source>
</evidence>
<dbReference type="PROSITE" id="PS50262">
    <property type="entry name" value="G_PROTEIN_RECEP_F1_2"/>
    <property type="match status" value="1"/>
</dbReference>
<feature type="transmembrane region" description="Helical" evidence="27">
    <location>
        <begin position="608"/>
        <end position="625"/>
    </location>
</feature>
<dbReference type="PROSITE" id="PS50261">
    <property type="entry name" value="G_PROTEIN_RECEP_F2_4"/>
    <property type="match status" value="1"/>
</dbReference>
<dbReference type="InterPro" id="IPR018097">
    <property type="entry name" value="EGF_Ca-bd_CS"/>
</dbReference>
<evidence type="ECO:0000256" key="24">
    <source>
        <dbReference type="ARBA" id="ARBA00041297"/>
    </source>
</evidence>
<keyword evidence="11" id="KW-0677">Repeat</keyword>
<dbReference type="GO" id="GO:0005886">
    <property type="term" value="C:plasma membrane"/>
    <property type="evidence" value="ECO:0007669"/>
    <property type="project" value="UniProtKB-SubCell"/>
</dbReference>
<dbReference type="CDD" id="cd00054">
    <property type="entry name" value="EGF_CA"/>
    <property type="match status" value="5"/>
</dbReference>
<evidence type="ECO:0000256" key="23">
    <source>
        <dbReference type="ARBA" id="ARBA00036527"/>
    </source>
</evidence>
<feature type="transmembrane region" description="Helical" evidence="27">
    <location>
        <begin position="685"/>
        <end position="707"/>
    </location>
</feature>
<evidence type="ECO:0000313" key="33">
    <source>
        <dbReference type="EMBL" id="KAF5908796.1"/>
    </source>
</evidence>
<keyword evidence="34" id="KW-1185">Reference proteome</keyword>
<feature type="transmembrane region" description="Helical" evidence="27">
    <location>
        <begin position="727"/>
        <end position="747"/>
    </location>
</feature>
<feature type="transmembrane region" description="Helical" evidence="27">
    <location>
        <begin position="1044"/>
        <end position="1066"/>
    </location>
</feature>
<evidence type="ECO:0000256" key="6">
    <source>
        <dbReference type="ARBA" id="ARBA00022536"/>
    </source>
</evidence>
<dbReference type="InterPro" id="IPR017452">
    <property type="entry name" value="GPCR_Rhodpsn_7TM"/>
</dbReference>
<dbReference type="SMART" id="SM00179">
    <property type="entry name" value="EGF_CA"/>
    <property type="match status" value="5"/>
</dbReference>
<feature type="non-terminal residue" evidence="33">
    <location>
        <position position="1732"/>
    </location>
</feature>
<keyword evidence="17" id="KW-1015">Disulfide bond</keyword>
<evidence type="ECO:0000256" key="26">
    <source>
        <dbReference type="PROSITE-ProRule" id="PRU00076"/>
    </source>
</evidence>
<comment type="catalytic activity">
    <reaction evidence="25">
        <text>tetracosanoate + ATP + CoA = tetracosanoyl-CoA + AMP + diphosphate</text>
        <dbReference type="Rhea" id="RHEA:33639"/>
        <dbReference type="ChEBI" id="CHEBI:30616"/>
        <dbReference type="ChEBI" id="CHEBI:31014"/>
        <dbReference type="ChEBI" id="CHEBI:33019"/>
        <dbReference type="ChEBI" id="CHEBI:57287"/>
        <dbReference type="ChEBI" id="CHEBI:65052"/>
        <dbReference type="ChEBI" id="CHEBI:456215"/>
    </reaction>
    <physiologicalReaction direction="left-to-right" evidence="25">
        <dbReference type="Rhea" id="RHEA:33640"/>
    </physiologicalReaction>
</comment>
<comment type="subcellular location">
    <subcellularLocation>
        <location evidence="1">Cell membrane</location>
        <topology evidence="1">Multi-pass membrane protein</topology>
    </subcellularLocation>
</comment>
<dbReference type="OrthoDB" id="288590at2759"/>
<evidence type="ECO:0000256" key="25">
    <source>
        <dbReference type="ARBA" id="ARBA00048666"/>
    </source>
</evidence>
<feature type="transmembrane region" description="Helical" evidence="27">
    <location>
        <begin position="949"/>
        <end position="973"/>
    </location>
</feature>
<keyword evidence="5" id="KW-1003">Cell membrane</keyword>
<keyword evidence="8" id="KW-0436">Ligase</keyword>
<evidence type="ECO:0000313" key="34">
    <source>
        <dbReference type="Proteomes" id="UP000727407"/>
    </source>
</evidence>
<comment type="catalytic activity">
    <reaction evidence="22">
        <text>a fatty acid(in) = a fatty acid(out)</text>
        <dbReference type="Rhea" id="RHEA:38879"/>
        <dbReference type="ChEBI" id="CHEBI:28868"/>
    </reaction>
</comment>
<keyword evidence="6 26" id="KW-0245">EGF-like domain</keyword>
<evidence type="ECO:0000256" key="14">
    <source>
        <dbReference type="ARBA" id="ARBA00023040"/>
    </source>
</evidence>
<evidence type="ECO:0000256" key="4">
    <source>
        <dbReference type="ARBA" id="ARBA00022448"/>
    </source>
</evidence>
<dbReference type="InterPro" id="IPR000152">
    <property type="entry name" value="EGF-type_Asp/Asn_hydroxyl_site"/>
</dbReference>
<comment type="caution">
    <text evidence="26">Lacks conserved residue(s) required for the propagation of feature annotation.</text>
</comment>
<feature type="transmembrane region" description="Helical" evidence="27">
    <location>
        <begin position="1102"/>
        <end position="1124"/>
    </location>
</feature>
<dbReference type="GO" id="GO:0090434">
    <property type="term" value="F:oleoyl-CoA ligase activity"/>
    <property type="evidence" value="ECO:0007669"/>
    <property type="project" value="TreeGrafter"/>
</dbReference>
<evidence type="ECO:0000256" key="20">
    <source>
        <dbReference type="ARBA" id="ARBA00023224"/>
    </source>
</evidence>
<evidence type="ECO:0000256" key="3">
    <source>
        <dbReference type="ARBA" id="ARBA00017628"/>
    </source>
</evidence>
<evidence type="ECO:0000256" key="28">
    <source>
        <dbReference type="SAM" id="SignalP"/>
    </source>
</evidence>
<feature type="transmembrane region" description="Helical" evidence="27">
    <location>
        <begin position="579"/>
        <end position="596"/>
    </location>
</feature>
<dbReference type="InterPro" id="IPR042099">
    <property type="entry name" value="ANL_N_sf"/>
</dbReference>
<feature type="transmembrane region" description="Helical" evidence="27">
    <location>
        <begin position="544"/>
        <end position="567"/>
    </location>
</feature>
<dbReference type="PANTHER" id="PTHR43107">
    <property type="entry name" value="LONG-CHAIN FATTY ACID TRANSPORT PROTEIN"/>
    <property type="match status" value="1"/>
</dbReference>
<keyword evidence="16 27" id="KW-0472">Membrane</keyword>
<keyword evidence="4" id="KW-0813">Transport</keyword>
<dbReference type="PRINTS" id="PR01128">
    <property type="entry name" value="EMR1HORMONER"/>
</dbReference>
<dbReference type="PROSITE" id="PS00237">
    <property type="entry name" value="G_PROTEIN_RECEP_F1_1"/>
    <property type="match status" value="1"/>
</dbReference>
<dbReference type="InterPro" id="IPR000742">
    <property type="entry name" value="EGF"/>
</dbReference>
<dbReference type="Pfam" id="PF07645">
    <property type="entry name" value="EGF_CA"/>
    <property type="match status" value="5"/>
</dbReference>
<evidence type="ECO:0000256" key="1">
    <source>
        <dbReference type="ARBA" id="ARBA00004651"/>
    </source>
</evidence>
<keyword evidence="10 28" id="KW-0732">Signal</keyword>
<dbReference type="Gene3D" id="1.20.1070.10">
    <property type="entry name" value="Rhodopsin 7-helix transmembrane proteins"/>
    <property type="match status" value="2"/>
</dbReference>
<reference evidence="33" key="1">
    <citation type="submission" date="2020-07" db="EMBL/GenBank/DDBJ databases">
        <title>Clarias magur genome sequencing, assembly and annotation.</title>
        <authorList>
            <person name="Kushwaha B."/>
            <person name="Kumar R."/>
            <person name="Das P."/>
            <person name="Joshi C.G."/>
            <person name="Kumar D."/>
            <person name="Nagpure N.S."/>
            <person name="Pandey M."/>
            <person name="Agarwal S."/>
            <person name="Srivastava S."/>
            <person name="Singh M."/>
            <person name="Sahoo L."/>
            <person name="Jayasankar P."/>
            <person name="Meher P.K."/>
            <person name="Koringa P.G."/>
            <person name="Iquebal M.A."/>
            <person name="Das S.P."/>
            <person name="Bit A."/>
            <person name="Patnaik S."/>
            <person name="Patel N."/>
            <person name="Shah T.M."/>
            <person name="Hinsu A."/>
            <person name="Jena J.K."/>
        </authorList>
    </citation>
    <scope>NUCLEOTIDE SEQUENCE</scope>
    <source>
        <strain evidence="33">CIFAMagur01</strain>
        <tissue evidence="33">Testis</tissue>
    </source>
</reference>
<dbReference type="Pfam" id="PF00002">
    <property type="entry name" value="7tm_2"/>
    <property type="match status" value="1"/>
</dbReference>
<dbReference type="FunFam" id="1.20.1070.10:FF:000163">
    <property type="entry name" value="Thromboxane A2 receptor"/>
    <property type="match status" value="1"/>
</dbReference>
<evidence type="ECO:0000256" key="10">
    <source>
        <dbReference type="ARBA" id="ARBA00022729"/>
    </source>
</evidence>
<keyword evidence="7" id="KW-0597">Phosphoprotein</keyword>
<feature type="domain" description="EGF-like" evidence="29">
    <location>
        <begin position="88"/>
        <end position="126"/>
    </location>
</feature>
<dbReference type="FunFam" id="2.10.25.10:FF:000038">
    <property type="entry name" value="Fibrillin 2"/>
    <property type="match status" value="5"/>
</dbReference>
<dbReference type="GO" id="GO:0005509">
    <property type="term" value="F:calcium ion binding"/>
    <property type="evidence" value="ECO:0007669"/>
    <property type="project" value="InterPro"/>
</dbReference>
<feature type="transmembrane region" description="Helical" evidence="27">
    <location>
        <begin position="759"/>
        <end position="781"/>
    </location>
</feature>
<evidence type="ECO:0000256" key="18">
    <source>
        <dbReference type="ARBA" id="ARBA00023170"/>
    </source>
</evidence>
<dbReference type="FunFam" id="1.20.1070.10:FF:000136">
    <property type="entry name" value="Adhesion G protein-coupled receptor E5"/>
    <property type="match status" value="1"/>
</dbReference>
<comment type="catalytic activity">
    <reaction evidence="23">
        <text>a very long-chain fatty acid + ATP + CoA = a very long-chain fatty acyl-CoA + AMP + diphosphate</text>
        <dbReference type="Rhea" id="RHEA:54536"/>
        <dbReference type="ChEBI" id="CHEBI:30616"/>
        <dbReference type="ChEBI" id="CHEBI:33019"/>
        <dbReference type="ChEBI" id="CHEBI:57287"/>
        <dbReference type="ChEBI" id="CHEBI:58950"/>
        <dbReference type="ChEBI" id="CHEBI:138261"/>
        <dbReference type="ChEBI" id="CHEBI:456215"/>
    </reaction>
    <physiologicalReaction direction="left-to-right" evidence="23">
        <dbReference type="Rhea" id="RHEA:54537"/>
    </physiologicalReaction>
</comment>
<feature type="domain" description="G-protein coupled receptors family 1 profile" evidence="32">
    <location>
        <begin position="880"/>
        <end position="1127"/>
    </location>
</feature>
<dbReference type="SMART" id="SM00303">
    <property type="entry name" value="GPS"/>
    <property type="match status" value="1"/>
</dbReference>
<evidence type="ECO:0000256" key="21">
    <source>
        <dbReference type="ARBA" id="ARBA00029815"/>
    </source>
</evidence>
<evidence type="ECO:0000256" key="2">
    <source>
        <dbReference type="ARBA" id="ARBA00006432"/>
    </source>
</evidence>
<feature type="transmembrane region" description="Helical" evidence="27">
    <location>
        <begin position="645"/>
        <end position="665"/>
    </location>
</feature>
<accession>A0A8J4UJR5</accession>
<evidence type="ECO:0000256" key="11">
    <source>
        <dbReference type="ARBA" id="ARBA00022737"/>
    </source>
</evidence>
<dbReference type="FunFam" id="3.40.50.12780:FF:000008">
    <property type="entry name" value="Long-chain fatty acid transport protein 4"/>
    <property type="match status" value="1"/>
</dbReference>
<dbReference type="Proteomes" id="UP000727407">
    <property type="component" value="Unassembled WGS sequence"/>
</dbReference>
<evidence type="ECO:0000256" key="8">
    <source>
        <dbReference type="ARBA" id="ARBA00022598"/>
    </source>
</evidence>
<evidence type="ECO:0000259" key="30">
    <source>
        <dbReference type="PROSITE" id="PS50221"/>
    </source>
</evidence>
<dbReference type="InterPro" id="IPR000832">
    <property type="entry name" value="GPCR_2_secretin-like"/>
</dbReference>
<dbReference type="GO" id="GO:0005324">
    <property type="term" value="F:long-chain fatty acid transmembrane transporter activity"/>
    <property type="evidence" value="ECO:0007669"/>
    <property type="project" value="TreeGrafter"/>
</dbReference>
<dbReference type="SUPFAM" id="SSF57196">
    <property type="entry name" value="EGF/Laminin"/>
    <property type="match status" value="2"/>
</dbReference>
<feature type="transmembrane region" description="Helical" evidence="27">
    <location>
        <begin position="993"/>
        <end position="1015"/>
    </location>
</feature>
<feature type="transmembrane region" description="Helical" evidence="27">
    <location>
        <begin position="1144"/>
        <end position="1163"/>
    </location>
</feature>
<keyword evidence="13 27" id="KW-1133">Transmembrane helix</keyword>
<dbReference type="EMBL" id="QNUK01000010">
    <property type="protein sequence ID" value="KAF5908796.1"/>
    <property type="molecule type" value="Genomic_DNA"/>
</dbReference>
<comment type="caution">
    <text evidence="33">The sequence shown here is derived from an EMBL/GenBank/DDBJ whole genome shotgun (WGS) entry which is preliminary data.</text>
</comment>
<feature type="domain" description="EGF-like" evidence="29">
    <location>
        <begin position="139"/>
        <end position="177"/>
    </location>
</feature>
<feature type="domain" description="GAIN-B" evidence="30">
    <location>
        <begin position="383"/>
        <end position="537"/>
    </location>
</feature>
<dbReference type="GO" id="GO:0044539">
    <property type="term" value="P:long-chain fatty acid import into cell"/>
    <property type="evidence" value="ECO:0007669"/>
    <property type="project" value="TreeGrafter"/>
</dbReference>
<keyword evidence="9 27" id="KW-0812">Transmembrane</keyword>
<dbReference type="InterPro" id="IPR017981">
    <property type="entry name" value="GPCR_2-like_7TM"/>
</dbReference>
<feature type="domain" description="EGF-like" evidence="29">
    <location>
        <begin position="190"/>
        <end position="228"/>
    </location>
</feature>
<dbReference type="GO" id="GO:0005789">
    <property type="term" value="C:endoplasmic reticulum membrane"/>
    <property type="evidence" value="ECO:0007669"/>
    <property type="project" value="TreeGrafter"/>
</dbReference>
<dbReference type="Gene3D" id="2.10.25.10">
    <property type="entry name" value="Laminin"/>
    <property type="match status" value="5"/>
</dbReference>
<protein>
    <recommendedName>
        <fullName evidence="3">Thromboxane A2 receptor</fullName>
    </recommendedName>
    <alternativeName>
        <fullName evidence="24">Long-chain-fatty-acid--CoA ligase</fullName>
    </alternativeName>
    <alternativeName>
        <fullName evidence="21">Prostanoid TP receptor</fullName>
    </alternativeName>
</protein>
<dbReference type="InterPro" id="IPR000276">
    <property type="entry name" value="GPCR_Rhodpsn"/>
</dbReference>
<dbReference type="GO" id="GO:0000166">
    <property type="term" value="F:nucleotide binding"/>
    <property type="evidence" value="ECO:0007669"/>
    <property type="project" value="UniProtKB-KW"/>
</dbReference>
<evidence type="ECO:0000256" key="7">
    <source>
        <dbReference type="ARBA" id="ARBA00022553"/>
    </source>
</evidence>
<evidence type="ECO:0000259" key="29">
    <source>
        <dbReference type="PROSITE" id="PS50026"/>
    </source>
</evidence>
<dbReference type="Pfam" id="PF01825">
    <property type="entry name" value="GPS"/>
    <property type="match status" value="1"/>
</dbReference>
<evidence type="ECO:0000256" key="19">
    <source>
        <dbReference type="ARBA" id="ARBA00023180"/>
    </source>
</evidence>
<dbReference type="InterPro" id="IPR001881">
    <property type="entry name" value="EGF-like_Ca-bd_dom"/>
</dbReference>
<dbReference type="PROSITE" id="PS50221">
    <property type="entry name" value="GAIN_B"/>
    <property type="match status" value="1"/>
</dbReference>
<evidence type="ECO:0000256" key="15">
    <source>
        <dbReference type="ARBA" id="ARBA00023098"/>
    </source>
</evidence>
<feature type="transmembrane region" description="Helical" evidence="27">
    <location>
        <begin position="869"/>
        <end position="892"/>
    </location>
</feature>
<dbReference type="SMART" id="SM00181">
    <property type="entry name" value="EGF"/>
    <property type="match status" value="5"/>
</dbReference>
<evidence type="ECO:0000256" key="17">
    <source>
        <dbReference type="ARBA" id="ARBA00023157"/>
    </source>
</evidence>
<feature type="domain" description="EGF-like" evidence="29">
    <location>
        <begin position="241"/>
        <end position="279"/>
    </location>
</feature>
<sequence length="1732" mass="190201">MKHLFLLFLGLLLAELKDMSAEECGRGYIIDNGKCVDDNECDSETPICGANAECYNTAGSYYCQCVTGYQSTSHTVNFTQENGGECKDINECTKNKVICGSNATCSNVPGSYYCTCDPGFVASNGQEQFNASQSVTCNDINECEKNKSICGSNAACNNTIGSYYCTCNTGFVASHSQEKFNASQGVKCNDINECEKNKSICGSNAACNNTIGSYYCTCNTGFVASHSQEKFDASQGVKCNDINECEKNKSICGSNAACNNTIGSYYCTCNTGFVASHSQEKFNASQGVKCNELNCDKLHSENPSVQNQLLQELQSKCRDKGTTGEEMLQIFLLALDRFLSKTPLTDTKTITALFKVVENTLPLIGQLQVINDVSQSYLRARVQILVKRSPNAPHDLFSLSTNDTKFNSHWETAVGDSYQGFASASLFEYQSLDSPHINTFSDGTKVSADQFKLNSKVVTIAVTNPNTAHLKHPITLNFSHLQESKFKTVCVFWDFKLKGGAWSTQGCELIQSNANYSVCSCTHLSSFAVLMALHELDDVFELQLITWIGLSLSLICLLICILTFWLIRSIQSTRTTIHLHLCISLFIADLIFLIGINQTGNKVGCSVVAGLLHFFFLAVFCWMCLEGVQLFRMVVLVFNTTLNRVYLMAAGYGIPALIVIISASINYEGYGTPRYCWLNLEKGFIWSFFGPVCVIIVVNAVFFLITVSKLAEKFNSLNPDLSNLKKIRTFTITAVAQLCVLGTMWIFGCFQFDKGTLVMSYIFTVLNSMQGVLVFIMHCLLSKQVRDEYIRFLTCVTSLQKMSYTEFSTNQSSKSQNTSDKLASNTLIMDSVFTSSIPTMCQGLNLSVFCQHDPNSTTLSSFNAPNFGLSYFTMTFGIISNLIGLAIVSASYTRFHHRAKTPFLLLAATLLLSDLAGHLVTGAFALHLHLGKVRRQRSASRETSEPPQIFCKVFGACMVFFGLTPLLLGSAMAVERCMGITQPILHSTIATTAHIRLGVLLLITIALTLAALPLLNVGTYEPQFPGTWCFLPVQGALSSTDAGLALAFSSLGLAALTVSVLCNAVSGLTLLQARFNNQGAKLTASRRRRSSMSSVHSLDVEMMVQLVVITVVSSVCWSPFLIYIFMSVRQFYRGKTDPDPQMRYVVSLGSLGLLRLLGAPWSWSVAAGLGLYLGSGGWRYLYVAARTVRRDIHGVLVLLRVKLALWRHMRNGSNIPSIFAQTVAKHPDKPALVYEVTGETWTFTEVDQLCNAVAQWALSQGWASGDVVALLMESRPLQVVLWLGLAKIGIESALINFNLRRDSLMHCLSVSGARALVFGAELADAVSEVSSNLSDSMALFCTGDLTPDRLTCLNAQPLDSLLASAPRHPPSITSAKGFSDRLFYIYTSGTTGLPKAAIVVHSRYYRMAAFGYYAFGMKPDDILYDCLPLYHSAGNIIGVGQCLIHGLTVVVKKKFSASRFWEDCIKYNCTVVQYIGEICRYLLSQPVRPSERGHRVRLAVGNGLRPSVWEAFTQRFGIKQIGEFYGATECNCSIANMDGKVGSCGFNSMILPNVYPIRLVKVNEETMELVRNKHGLCVPCQPGEPGLLVGKINQKDPLRRFDGYANQEATKKKIVHDVFKKNDSAYLSGDVLVMDELGYMYFRDRSGDTFRWKGENVSTTEVEGTLSSLLGQTDVAVYGVAVPGVEGKAGMAAIADSAGSFNCESFLREVQKVLPPYARPVFLRISPQVDTT</sequence>
<name>A0A8J4UJR5_CLAMG</name>
<keyword evidence="14" id="KW-0297">G-protein coupled receptor</keyword>
<dbReference type="PROSITE" id="PS50026">
    <property type="entry name" value="EGF_3"/>
    <property type="match status" value="5"/>
</dbReference>
<dbReference type="PROSITE" id="PS00455">
    <property type="entry name" value="AMP_BINDING"/>
    <property type="match status" value="1"/>
</dbReference>
<evidence type="ECO:0000256" key="22">
    <source>
        <dbReference type="ARBA" id="ARBA00036271"/>
    </source>
</evidence>
<dbReference type="InterPro" id="IPR020845">
    <property type="entry name" value="AMP-binding_CS"/>
</dbReference>
<evidence type="ECO:0000259" key="32">
    <source>
        <dbReference type="PROSITE" id="PS50262"/>
    </source>
</evidence>
<evidence type="ECO:0000256" key="27">
    <source>
        <dbReference type="SAM" id="Phobius"/>
    </source>
</evidence>
<dbReference type="Pfam" id="PF00001">
    <property type="entry name" value="7tm_1"/>
    <property type="match status" value="1"/>
</dbReference>
<dbReference type="InterPro" id="IPR000873">
    <property type="entry name" value="AMP-dep_synth/lig_dom"/>
</dbReference>
<dbReference type="Gene3D" id="3.40.50.12780">
    <property type="entry name" value="N-terminal domain of ligase-like"/>
    <property type="match status" value="1"/>
</dbReference>
<keyword evidence="12" id="KW-0547">Nucleotide-binding</keyword>
<dbReference type="SUPFAM" id="SSF56801">
    <property type="entry name" value="Acetyl-CoA synthetase-like"/>
    <property type="match status" value="1"/>
</dbReference>
<evidence type="ECO:0000259" key="31">
    <source>
        <dbReference type="PROSITE" id="PS50261"/>
    </source>
</evidence>
<dbReference type="Gene3D" id="2.60.220.50">
    <property type="match status" value="1"/>
</dbReference>